<dbReference type="STRING" id="121616.GA0070216_12434"/>
<dbReference type="SUPFAM" id="SSF49899">
    <property type="entry name" value="Concanavalin A-like lectins/glucanases"/>
    <property type="match status" value="1"/>
</dbReference>
<sequence>MALVVTGAWLAWGPPLAHLDSGIERHEPHRAPAPGPTGPTRSPPPPPAPVTPSGARLPQGDLPGWRQIFTDDFSGPVLDDRWFAYQGQPDGDPGGYFDPAHVSVTGGALVIGGWPEPGRGGRYVTGGVSNRQVVSRTYGRFDIRFRMDRGTGIAYALLLWPASNDYPPEIDIAEDNGRDRSRMYGVLHPVRGRPVEQNVPGDFTRWHTAGLEWTPDRLVFTLDGQPWATLSGDQVPDEPMALALQSQAWYCGHTWEACPDETTPPRVDLQVDWVAIYEPA</sequence>
<dbReference type="Gene3D" id="2.60.120.200">
    <property type="match status" value="1"/>
</dbReference>
<name>A0A1C5ARS9_9ACTN</name>
<organism evidence="3 4">
    <name type="scientific">Micromonospora matsumotoense</name>
    <dbReference type="NCBI Taxonomy" id="121616"/>
    <lineage>
        <taxon>Bacteria</taxon>
        <taxon>Bacillati</taxon>
        <taxon>Actinomycetota</taxon>
        <taxon>Actinomycetes</taxon>
        <taxon>Micromonosporales</taxon>
        <taxon>Micromonosporaceae</taxon>
        <taxon>Micromonospora</taxon>
    </lineage>
</organism>
<dbReference type="PANTHER" id="PTHR10963">
    <property type="entry name" value="GLYCOSYL HYDROLASE-RELATED"/>
    <property type="match status" value="1"/>
</dbReference>
<dbReference type="EMBL" id="FMCU01000024">
    <property type="protein sequence ID" value="SCF47890.1"/>
    <property type="molecule type" value="Genomic_DNA"/>
</dbReference>
<dbReference type="Pfam" id="PF00722">
    <property type="entry name" value="Glyco_hydro_16"/>
    <property type="match status" value="1"/>
</dbReference>
<evidence type="ECO:0000256" key="1">
    <source>
        <dbReference type="SAM" id="MobiDB-lite"/>
    </source>
</evidence>
<evidence type="ECO:0000313" key="3">
    <source>
        <dbReference type="EMBL" id="SCF47890.1"/>
    </source>
</evidence>
<feature type="region of interest" description="Disordered" evidence="1">
    <location>
        <begin position="26"/>
        <end position="62"/>
    </location>
</feature>
<dbReference type="CDD" id="cd00413">
    <property type="entry name" value="Glyco_hydrolase_16"/>
    <property type="match status" value="1"/>
</dbReference>
<dbReference type="Proteomes" id="UP000198797">
    <property type="component" value="Unassembled WGS sequence"/>
</dbReference>
<reference evidence="4" key="1">
    <citation type="submission" date="2016-06" db="EMBL/GenBank/DDBJ databases">
        <authorList>
            <person name="Varghese N."/>
            <person name="Submissions Spin"/>
        </authorList>
    </citation>
    <scope>NUCLEOTIDE SEQUENCE [LARGE SCALE GENOMIC DNA]</scope>
    <source>
        <strain evidence="4">DSM 44100</strain>
    </source>
</reference>
<accession>A0A1C5ARS9</accession>
<dbReference type="PANTHER" id="PTHR10963:SF60">
    <property type="entry name" value="GRAM-NEGATIVE BACTERIA-BINDING PROTEIN 1-RELATED"/>
    <property type="match status" value="1"/>
</dbReference>
<dbReference type="InterPro" id="IPR013320">
    <property type="entry name" value="ConA-like_dom_sf"/>
</dbReference>
<dbReference type="GO" id="GO:0004553">
    <property type="term" value="F:hydrolase activity, hydrolyzing O-glycosyl compounds"/>
    <property type="evidence" value="ECO:0007669"/>
    <property type="project" value="InterPro"/>
</dbReference>
<gene>
    <name evidence="3" type="ORF">GA0070216_12434</name>
</gene>
<keyword evidence="4" id="KW-1185">Reference proteome</keyword>
<dbReference type="InterPro" id="IPR000757">
    <property type="entry name" value="Beta-glucanase-like"/>
</dbReference>
<keyword evidence="3" id="KW-0378">Hydrolase</keyword>
<protein>
    <submittedName>
        <fullName evidence="3">Glycosyl hydrolases family 16</fullName>
    </submittedName>
</protein>
<evidence type="ECO:0000313" key="4">
    <source>
        <dbReference type="Proteomes" id="UP000198797"/>
    </source>
</evidence>
<dbReference type="GO" id="GO:0005975">
    <property type="term" value="P:carbohydrate metabolic process"/>
    <property type="evidence" value="ECO:0007669"/>
    <property type="project" value="InterPro"/>
</dbReference>
<proteinExistence type="predicted"/>
<dbReference type="AlphaFoldDB" id="A0A1C5ARS9"/>
<feature type="domain" description="GH16" evidence="2">
    <location>
        <begin position="39"/>
        <end position="280"/>
    </location>
</feature>
<feature type="compositionally biased region" description="Pro residues" evidence="1">
    <location>
        <begin position="31"/>
        <end position="50"/>
    </location>
</feature>
<dbReference type="PROSITE" id="PS51762">
    <property type="entry name" value="GH16_2"/>
    <property type="match status" value="1"/>
</dbReference>
<dbReference type="RefSeq" id="WP_091253083.1">
    <property type="nucleotide sequence ID" value="NZ_FMCU01000024.1"/>
</dbReference>
<dbReference type="OrthoDB" id="8771597at2"/>
<dbReference type="InterPro" id="IPR050546">
    <property type="entry name" value="Glycosyl_Hydrlase_16"/>
</dbReference>
<evidence type="ECO:0000259" key="2">
    <source>
        <dbReference type="PROSITE" id="PS51762"/>
    </source>
</evidence>